<dbReference type="EMBL" id="CP036276">
    <property type="protein sequence ID" value="QDU46342.1"/>
    <property type="molecule type" value="Genomic_DNA"/>
</dbReference>
<dbReference type="Proteomes" id="UP000319383">
    <property type="component" value="Chromosome"/>
</dbReference>
<organism evidence="4 5">
    <name type="scientific">Symmachiella dynata</name>
    <dbReference type="NCBI Taxonomy" id="2527995"/>
    <lineage>
        <taxon>Bacteria</taxon>
        <taxon>Pseudomonadati</taxon>
        <taxon>Planctomycetota</taxon>
        <taxon>Planctomycetia</taxon>
        <taxon>Planctomycetales</taxon>
        <taxon>Planctomycetaceae</taxon>
        <taxon>Symmachiella</taxon>
    </lineage>
</organism>
<dbReference type="InterPro" id="IPR013126">
    <property type="entry name" value="Hsp_70_fam"/>
</dbReference>
<evidence type="ECO:0000313" key="4">
    <source>
        <dbReference type="EMBL" id="QDU46342.1"/>
    </source>
</evidence>
<dbReference type="RefSeq" id="WP_145378867.1">
    <property type="nucleotide sequence ID" value="NZ_CP036276.1"/>
</dbReference>
<dbReference type="InterPro" id="IPR018181">
    <property type="entry name" value="Heat_shock_70_CS"/>
</dbReference>
<sequence length="591" mass="63279">MTTEFAVGIDLGTTNSVLAYSSLDSEDAEIQLLPIPQLVAAGTVDAKKALPSFLYIPTETEKSGKAFALPWEDHPAVTTGELAHKQAADLPTRTVVSAKSWLCHNRVDRHEPILPWGAGEDIPKVSPVSAAQQYLAHLVAAWDTAHPDAPLAQQHVVLTVPASFDASARDLTREAALAAGLPEDFVLLEEPQAALYAYLAAAGDAWRKELSVGDILLVCDVGGGTTDFTLIEVNEEEGELTLERRAVGNHLLVGGDNMDLALAHQAAAQFAKKGTQLDAWQSVSLWHACRNAKETIFAAEGPDTHPVTVLGRGSKLIGGTVSIDMDCKKSASLLLDGFFPKCDITEKPQAAATSGFQEIGLPFEADTAVTRHLAAFLSAQGDGEAVQPTRLLFNGGVFKAAELRKRLQQTIAGWSEVKPKLLDGEHDLDYAVARGAAYYARAKQGRGIRIRGGTSHAYYVGIETSGPAIPGVPRPLRALCVAALGMEEGTEVDVPSAEIGLVVGQPAQFRFFSSATRRDDQPGSVIASWTTDEITETDPLEATLPASAETDEGYVPVKFHAKITELGMFELWGVSTTNDGRWKLEFNVRAN</sequence>
<accession>A0A517ZV31</accession>
<protein>
    <submittedName>
        <fullName evidence="4">Chaperone protein DnaK</fullName>
    </submittedName>
</protein>
<comment type="similarity">
    <text evidence="1">Belongs to the heat shock protein 70 family.</text>
</comment>
<dbReference type="InterPro" id="IPR043129">
    <property type="entry name" value="ATPase_NBD"/>
</dbReference>
<dbReference type="AlphaFoldDB" id="A0A517ZV31"/>
<evidence type="ECO:0000313" key="5">
    <source>
        <dbReference type="Proteomes" id="UP000319383"/>
    </source>
</evidence>
<evidence type="ECO:0000256" key="2">
    <source>
        <dbReference type="ARBA" id="ARBA00022741"/>
    </source>
</evidence>
<proteinExistence type="inferred from homology"/>
<dbReference type="PROSITE" id="PS00297">
    <property type="entry name" value="HSP70_1"/>
    <property type="match status" value="1"/>
</dbReference>
<dbReference type="PANTHER" id="PTHR42749:SF1">
    <property type="entry name" value="CELL SHAPE-DETERMINING PROTEIN MREB"/>
    <property type="match status" value="1"/>
</dbReference>
<keyword evidence="3" id="KW-0067">ATP-binding</keyword>
<evidence type="ECO:0000256" key="1">
    <source>
        <dbReference type="ARBA" id="ARBA00007381"/>
    </source>
</evidence>
<name>A0A517ZV31_9PLAN</name>
<keyword evidence="2" id="KW-0547">Nucleotide-binding</keyword>
<dbReference type="GO" id="GO:0005524">
    <property type="term" value="F:ATP binding"/>
    <property type="evidence" value="ECO:0007669"/>
    <property type="project" value="UniProtKB-KW"/>
</dbReference>
<gene>
    <name evidence="4" type="primary">dnaK_5</name>
    <name evidence="4" type="ORF">Mal52_48610</name>
</gene>
<reference evidence="4 5" key="1">
    <citation type="submission" date="2019-02" db="EMBL/GenBank/DDBJ databases">
        <title>Deep-cultivation of Planctomycetes and their phenomic and genomic characterization uncovers novel biology.</title>
        <authorList>
            <person name="Wiegand S."/>
            <person name="Jogler M."/>
            <person name="Boedeker C."/>
            <person name="Pinto D."/>
            <person name="Vollmers J."/>
            <person name="Rivas-Marin E."/>
            <person name="Kohn T."/>
            <person name="Peeters S.H."/>
            <person name="Heuer A."/>
            <person name="Rast P."/>
            <person name="Oberbeckmann S."/>
            <person name="Bunk B."/>
            <person name="Jeske O."/>
            <person name="Meyerdierks A."/>
            <person name="Storesund J.E."/>
            <person name="Kallscheuer N."/>
            <person name="Luecker S."/>
            <person name="Lage O.M."/>
            <person name="Pohl T."/>
            <person name="Merkel B.J."/>
            <person name="Hornburger P."/>
            <person name="Mueller R.-W."/>
            <person name="Bruemmer F."/>
            <person name="Labrenz M."/>
            <person name="Spormann A.M."/>
            <person name="Op den Camp H."/>
            <person name="Overmann J."/>
            <person name="Amann R."/>
            <person name="Jetten M.S.M."/>
            <person name="Mascher T."/>
            <person name="Medema M.H."/>
            <person name="Devos D.P."/>
            <person name="Kaster A.-K."/>
            <person name="Ovreas L."/>
            <person name="Rohde M."/>
            <person name="Galperin M.Y."/>
            <person name="Jogler C."/>
        </authorList>
    </citation>
    <scope>NUCLEOTIDE SEQUENCE [LARGE SCALE GENOMIC DNA]</scope>
    <source>
        <strain evidence="4 5">Mal52</strain>
    </source>
</reference>
<dbReference type="CDD" id="cd10170">
    <property type="entry name" value="ASKHA_NBD_HSP70"/>
    <property type="match status" value="1"/>
</dbReference>
<dbReference type="Pfam" id="PF00012">
    <property type="entry name" value="HSP70"/>
    <property type="match status" value="1"/>
</dbReference>
<dbReference type="PRINTS" id="PR00301">
    <property type="entry name" value="HEATSHOCK70"/>
</dbReference>
<dbReference type="Gene3D" id="3.30.420.40">
    <property type="match status" value="2"/>
</dbReference>
<dbReference type="Gene3D" id="3.90.640.10">
    <property type="entry name" value="Actin, Chain A, domain 4"/>
    <property type="match status" value="1"/>
</dbReference>
<dbReference type="GO" id="GO:0140662">
    <property type="term" value="F:ATP-dependent protein folding chaperone"/>
    <property type="evidence" value="ECO:0007669"/>
    <property type="project" value="InterPro"/>
</dbReference>
<dbReference type="KEGG" id="sdyn:Mal52_48610"/>
<dbReference type="PANTHER" id="PTHR42749">
    <property type="entry name" value="CELL SHAPE-DETERMINING PROTEIN MREB"/>
    <property type="match status" value="1"/>
</dbReference>
<evidence type="ECO:0000256" key="3">
    <source>
        <dbReference type="ARBA" id="ARBA00022840"/>
    </source>
</evidence>
<keyword evidence="5" id="KW-1185">Reference proteome</keyword>
<dbReference type="SUPFAM" id="SSF53067">
    <property type="entry name" value="Actin-like ATPase domain"/>
    <property type="match status" value="2"/>
</dbReference>